<reference evidence="2 3" key="1">
    <citation type="submission" date="2020-08" db="EMBL/GenBank/DDBJ databases">
        <title>Genomic Encyclopedia of Type Strains, Phase III (KMG-III): the genomes of soil and plant-associated and newly described type strains.</title>
        <authorList>
            <person name="Whitman W."/>
        </authorList>
    </citation>
    <scope>NUCLEOTIDE SEQUENCE [LARGE SCALE GENOMIC DNA]</scope>
    <source>
        <strain evidence="2 3">CECT 8280</strain>
    </source>
</reference>
<dbReference type="SUPFAM" id="SSF53448">
    <property type="entry name" value="Nucleotide-diphospho-sugar transferases"/>
    <property type="match status" value="1"/>
</dbReference>
<keyword evidence="3" id="KW-1185">Reference proteome</keyword>
<dbReference type="PANTHER" id="PTHR22916:SF3">
    <property type="entry name" value="UDP-GLCNAC:BETAGAL BETA-1,3-N-ACETYLGLUCOSAMINYLTRANSFERASE-LIKE PROTEIN 1"/>
    <property type="match status" value="1"/>
</dbReference>
<evidence type="ECO:0000313" key="3">
    <source>
        <dbReference type="Proteomes" id="UP000542811"/>
    </source>
</evidence>
<comment type="caution">
    <text evidence="2">The sequence shown here is derived from an EMBL/GenBank/DDBJ whole genome shotgun (WGS) entry which is preliminary data.</text>
</comment>
<dbReference type="InterPro" id="IPR029044">
    <property type="entry name" value="Nucleotide-diphossugar_trans"/>
</dbReference>
<feature type="domain" description="Glycosyltransferase 2-like" evidence="1">
    <location>
        <begin position="15"/>
        <end position="124"/>
    </location>
</feature>
<sequence length="310" mass="34406">MGTNNLAQNERPLITVAITCFNAEETIGRAIESVIGQNWAELEIIVIDDCSTDQSRAVVAQYCEQNSLIGIYQNPVNSGVAYSRQRAIDLASGEFLAFLDDDDEALPDRLQIQYGKLVQAKAEMSNIPTLCFGDRIVENGRCETRHVAGIGRSAPARGINIATFLLVGGKRPANWGAAGAGTLFASVSDLKSIGFDPQFSRAAEVDLLVRAAIGGYAFVSPEHFPVIFQHVTHGPEKSPFRRCKSRYQLLQKHRTFLAQQGLRYRAAMRFFIYVITSYVRYSFSHLLPRLFHENGRRGACRQSFGKLLGR</sequence>
<protein>
    <submittedName>
        <fullName evidence="2">Glycosyltransferase involved in cell wall biosynthesis</fullName>
    </submittedName>
</protein>
<dbReference type="PANTHER" id="PTHR22916">
    <property type="entry name" value="GLYCOSYLTRANSFERASE"/>
    <property type="match status" value="1"/>
</dbReference>
<evidence type="ECO:0000313" key="2">
    <source>
        <dbReference type="EMBL" id="MBB3161067.1"/>
    </source>
</evidence>
<gene>
    <name evidence="2" type="ORF">FHS25_001516</name>
</gene>
<evidence type="ECO:0000259" key="1">
    <source>
        <dbReference type="Pfam" id="PF00535"/>
    </source>
</evidence>
<name>A0ABR6G462_9HYPH</name>
<dbReference type="Proteomes" id="UP000542811">
    <property type="component" value="Unassembled WGS sequence"/>
</dbReference>
<dbReference type="Gene3D" id="3.90.550.10">
    <property type="entry name" value="Spore Coat Polysaccharide Biosynthesis Protein SpsA, Chain A"/>
    <property type="match status" value="1"/>
</dbReference>
<dbReference type="Pfam" id="PF00535">
    <property type="entry name" value="Glycos_transf_2"/>
    <property type="match status" value="1"/>
</dbReference>
<dbReference type="RefSeq" id="WP_077976674.1">
    <property type="nucleotide sequence ID" value="NZ_JACHXX010000002.1"/>
</dbReference>
<dbReference type="InterPro" id="IPR001173">
    <property type="entry name" value="Glyco_trans_2-like"/>
</dbReference>
<dbReference type="CDD" id="cd00761">
    <property type="entry name" value="Glyco_tranf_GTA_type"/>
    <property type="match status" value="1"/>
</dbReference>
<accession>A0ABR6G462</accession>
<organism evidence="2 3">
    <name type="scientific">Rhizobium laguerreae</name>
    <dbReference type="NCBI Taxonomy" id="1076926"/>
    <lineage>
        <taxon>Bacteria</taxon>
        <taxon>Pseudomonadati</taxon>
        <taxon>Pseudomonadota</taxon>
        <taxon>Alphaproteobacteria</taxon>
        <taxon>Hyphomicrobiales</taxon>
        <taxon>Rhizobiaceae</taxon>
        <taxon>Rhizobium/Agrobacterium group</taxon>
        <taxon>Rhizobium</taxon>
    </lineage>
</organism>
<proteinExistence type="predicted"/>
<dbReference type="EMBL" id="JACHXX010000002">
    <property type="protein sequence ID" value="MBB3161067.1"/>
    <property type="molecule type" value="Genomic_DNA"/>
</dbReference>